<evidence type="ECO:0008006" key="5">
    <source>
        <dbReference type="Google" id="ProtNLM"/>
    </source>
</evidence>
<dbReference type="CDD" id="cd01650">
    <property type="entry name" value="RT_nLTR_like"/>
    <property type="match status" value="1"/>
</dbReference>
<dbReference type="PANTHER" id="PTHR46060:SF2">
    <property type="entry name" value="HISTONE-LYSINE N-METHYLTRANSFERASE SETMAR"/>
    <property type="match status" value="1"/>
</dbReference>
<evidence type="ECO:0000313" key="3">
    <source>
        <dbReference type="EMBL" id="UYV84099.1"/>
    </source>
</evidence>
<proteinExistence type="predicted"/>
<evidence type="ECO:0000259" key="1">
    <source>
        <dbReference type="Pfam" id="PF00078"/>
    </source>
</evidence>
<dbReference type="InterPro" id="IPR052709">
    <property type="entry name" value="Transposase-MT_Hybrid"/>
</dbReference>
<dbReference type="Gene3D" id="1.10.10.10">
    <property type="entry name" value="Winged helix-like DNA-binding domain superfamily/Winged helix DNA-binding domain"/>
    <property type="match status" value="1"/>
</dbReference>
<feature type="domain" description="Mos1 transposase HTH" evidence="2">
    <location>
        <begin position="376"/>
        <end position="423"/>
    </location>
</feature>
<dbReference type="Pfam" id="PF00078">
    <property type="entry name" value="RVT_1"/>
    <property type="match status" value="1"/>
</dbReference>
<dbReference type="EMBL" id="CP092886">
    <property type="protein sequence ID" value="UYV84099.1"/>
    <property type="molecule type" value="Genomic_DNA"/>
</dbReference>
<sequence length="495" mass="56339">MEALPLKLETSRKTWYLTWIPPQGRHAIEEKFSTAKYGVVAGTYAAAVLFRMSDDKSQDYKKRLSMELNNSLFQNDVGTWSEAYTLEENGDQLVKYAQPPDLDMNVLGTEEHFGDPLFQSAGGGPPSHHGMYPTHGYDHQIPISPMQGLDLGSPSFDNLDNMDMEAADLDNLEAILPSPVQSSGQQLDPQGLVKLVEKWRTTVKNCDGLTPIADGIHDQMISNLGKNGKERLLDIFNNSWKIASRLKTATIIPIKKLDKSADDPINYRPISLTSICCKLMEKIILRRLTYHLDTRNLLPEEQYGFRKGHGTIDQLLFFTPKVKDAKNRKPTNHTVATFLDLTQAFDKHACSFRKIQIVKNFWSLWKMAISEPKSAHLREVLLFAFNWKKSATEAHRMLEEVYSDHALSKSQCYRWFKKFQSGDFELDNEPHGKPPQKFEDAELQALLDEDSTQMQEKLANQLQVSQGAVSLRLNSLGMTQKLSKWVPHELSERQQ</sequence>
<protein>
    <recommendedName>
        <fullName evidence="5">Reverse transcriptase</fullName>
    </recommendedName>
</protein>
<dbReference type="Gene3D" id="1.10.10.1450">
    <property type="match status" value="1"/>
</dbReference>
<reference evidence="3 4" key="1">
    <citation type="submission" date="2022-03" db="EMBL/GenBank/DDBJ databases">
        <title>A chromosomal length assembly of Cordylochernes scorpioides.</title>
        <authorList>
            <person name="Zeh D."/>
            <person name="Zeh J."/>
        </authorList>
    </citation>
    <scope>NUCLEOTIDE SEQUENCE [LARGE SCALE GENOMIC DNA]</scope>
    <source>
        <strain evidence="3">IN4F17</strain>
        <tissue evidence="3">Whole Body</tissue>
    </source>
</reference>
<dbReference type="InterPro" id="IPR036388">
    <property type="entry name" value="WH-like_DNA-bd_sf"/>
</dbReference>
<dbReference type="Pfam" id="PF17906">
    <property type="entry name" value="HTH_48"/>
    <property type="match status" value="1"/>
</dbReference>
<keyword evidence="4" id="KW-1185">Reference proteome</keyword>
<dbReference type="Proteomes" id="UP001235939">
    <property type="component" value="Chromosome X"/>
</dbReference>
<dbReference type="InterPro" id="IPR041426">
    <property type="entry name" value="Mos1_HTH"/>
</dbReference>
<dbReference type="InterPro" id="IPR000477">
    <property type="entry name" value="RT_dom"/>
</dbReference>
<evidence type="ECO:0000313" key="4">
    <source>
        <dbReference type="Proteomes" id="UP001235939"/>
    </source>
</evidence>
<name>A0ABY6LTB3_9ARAC</name>
<dbReference type="PANTHER" id="PTHR46060">
    <property type="entry name" value="MARINER MOS1 TRANSPOSASE-LIKE PROTEIN"/>
    <property type="match status" value="1"/>
</dbReference>
<organism evidence="3 4">
    <name type="scientific">Cordylochernes scorpioides</name>
    <dbReference type="NCBI Taxonomy" id="51811"/>
    <lineage>
        <taxon>Eukaryota</taxon>
        <taxon>Metazoa</taxon>
        <taxon>Ecdysozoa</taxon>
        <taxon>Arthropoda</taxon>
        <taxon>Chelicerata</taxon>
        <taxon>Arachnida</taxon>
        <taxon>Pseudoscorpiones</taxon>
        <taxon>Cheliferoidea</taxon>
        <taxon>Chernetidae</taxon>
        <taxon>Cordylochernes</taxon>
    </lineage>
</organism>
<feature type="domain" description="Reverse transcriptase" evidence="1">
    <location>
        <begin position="261"/>
        <end position="347"/>
    </location>
</feature>
<gene>
    <name evidence="3" type="ORF">LAZ67_X001172</name>
</gene>
<accession>A0ABY6LTB3</accession>
<evidence type="ECO:0000259" key="2">
    <source>
        <dbReference type="Pfam" id="PF17906"/>
    </source>
</evidence>